<accession>A0A0F9D5Y2</accession>
<sequence length="441" mass="50683">MVTVEAPPRGCEHCGKTGKACKCIFLLPGPQTDFVLSTAPHDGLFAGRRSGKTVAGVVKAFNYIFAHPGANGLITAPDIPQFRRSVYQVILKLFGHLQGTVWEWKEAQLLIHFLQPEQEGSVIYVRPGNESSGYRGMDLAFFYMDEVAVDYQHETFLVLSPSLTQEGYPHQGWVTSTPDWRKPWLRKIWVEHTHPTTGDPMDPAEFSVFHANMEDNWHLPKGFVEKQKRLYGDTRWAAQELRGEFIIVEGAAFPMFNYDVHVNDPPAGTEFKQTLAGLDFGITSPTSMHEYRLDRSNKVWVTREFYKRNADEYDWVRTAVDWGVKRIVCDPSISEDALSKYRRMYRLPLNRARFKEFRPRIEAWLRRLAVREDGKPQMYISPSCPNLIDELSNAAYDRPRGQEYDVDRFISGTQDHAIDDGGYALMDIDFPQPDFSYRPNI</sequence>
<protein>
    <submittedName>
        <fullName evidence="1">Uncharacterized protein</fullName>
    </submittedName>
</protein>
<dbReference type="InterPro" id="IPR027417">
    <property type="entry name" value="P-loop_NTPase"/>
</dbReference>
<dbReference type="AlphaFoldDB" id="A0A0F9D5Y2"/>
<dbReference type="Gene3D" id="3.40.50.300">
    <property type="entry name" value="P-loop containing nucleotide triphosphate hydrolases"/>
    <property type="match status" value="1"/>
</dbReference>
<feature type="non-terminal residue" evidence="1">
    <location>
        <position position="441"/>
    </location>
</feature>
<name>A0A0F9D5Y2_9ZZZZ</name>
<proteinExistence type="predicted"/>
<organism evidence="1">
    <name type="scientific">marine sediment metagenome</name>
    <dbReference type="NCBI Taxonomy" id="412755"/>
    <lineage>
        <taxon>unclassified sequences</taxon>
        <taxon>metagenomes</taxon>
        <taxon>ecological metagenomes</taxon>
    </lineage>
</organism>
<dbReference type="Pfam" id="PF03237">
    <property type="entry name" value="Terminase_6N"/>
    <property type="match status" value="1"/>
</dbReference>
<comment type="caution">
    <text evidence="1">The sequence shown here is derived from an EMBL/GenBank/DDBJ whole genome shotgun (WGS) entry which is preliminary data.</text>
</comment>
<dbReference type="EMBL" id="LAZR01030262">
    <property type="protein sequence ID" value="KKL57153.1"/>
    <property type="molecule type" value="Genomic_DNA"/>
</dbReference>
<reference evidence="1" key="1">
    <citation type="journal article" date="2015" name="Nature">
        <title>Complex archaea that bridge the gap between prokaryotes and eukaryotes.</title>
        <authorList>
            <person name="Spang A."/>
            <person name="Saw J.H."/>
            <person name="Jorgensen S.L."/>
            <person name="Zaremba-Niedzwiedzka K."/>
            <person name="Martijn J."/>
            <person name="Lind A.E."/>
            <person name="van Eijk R."/>
            <person name="Schleper C."/>
            <person name="Guy L."/>
            <person name="Ettema T.J."/>
        </authorList>
    </citation>
    <scope>NUCLEOTIDE SEQUENCE</scope>
</reference>
<dbReference type="Gene3D" id="3.30.420.280">
    <property type="match status" value="1"/>
</dbReference>
<evidence type="ECO:0000313" key="1">
    <source>
        <dbReference type="EMBL" id="KKL57153.1"/>
    </source>
</evidence>
<gene>
    <name evidence="1" type="ORF">LCGC14_2238270</name>
</gene>